<protein>
    <submittedName>
        <fullName evidence="3">Mll3789 protein</fullName>
    </submittedName>
</protein>
<gene>
    <name evidence="3" type="ordered locus">mll3789</name>
</gene>
<dbReference type="Proteomes" id="UP000000552">
    <property type="component" value="Chromosome"/>
</dbReference>
<dbReference type="GO" id="GO:0016740">
    <property type="term" value="F:transferase activity"/>
    <property type="evidence" value="ECO:0007669"/>
    <property type="project" value="InterPro"/>
</dbReference>
<dbReference type="Pfam" id="PF07931">
    <property type="entry name" value="CPT"/>
    <property type="match status" value="1"/>
</dbReference>
<dbReference type="eggNOG" id="COG3896">
    <property type="taxonomic scope" value="Bacteria"/>
</dbReference>
<feature type="active site" evidence="1">
    <location>
        <position position="93"/>
    </location>
</feature>
<dbReference type="KEGG" id="mlo:mll3789"/>
<dbReference type="PIRSF" id="PIRSF007531">
    <property type="entry name" value="CPT"/>
    <property type="match status" value="1"/>
</dbReference>
<evidence type="ECO:0000313" key="3">
    <source>
        <dbReference type="EMBL" id="BAB50605.1"/>
    </source>
</evidence>
<accession>Q98FG2</accession>
<dbReference type="CDD" id="cd00227">
    <property type="entry name" value="CPT"/>
    <property type="match status" value="1"/>
</dbReference>
<dbReference type="GO" id="GO:0005524">
    <property type="term" value="F:ATP binding"/>
    <property type="evidence" value="ECO:0007669"/>
    <property type="project" value="InterPro"/>
</dbReference>
<evidence type="ECO:0000313" key="4">
    <source>
        <dbReference type="Proteomes" id="UP000000552"/>
    </source>
</evidence>
<dbReference type="EMBL" id="BA000012">
    <property type="protein sequence ID" value="BAB50605.1"/>
    <property type="molecule type" value="Genomic_DNA"/>
</dbReference>
<proteinExistence type="predicted"/>
<dbReference type="InterPro" id="IPR012853">
    <property type="entry name" value="CPT"/>
</dbReference>
<organism evidence="3 4">
    <name type="scientific">Mesorhizobium japonicum (strain LMG 29417 / CECT 9101 / MAFF 303099)</name>
    <name type="common">Mesorhizobium loti (strain MAFF 303099)</name>
    <dbReference type="NCBI Taxonomy" id="266835"/>
    <lineage>
        <taxon>Bacteria</taxon>
        <taxon>Pseudomonadati</taxon>
        <taxon>Pseudomonadota</taxon>
        <taxon>Alphaproteobacteria</taxon>
        <taxon>Hyphomicrobiales</taxon>
        <taxon>Phyllobacteriaceae</taxon>
        <taxon>Mesorhizobium</taxon>
    </lineage>
</organism>
<dbReference type="HOGENOM" id="CLU_101381_0_0_5"/>
<name>Q98FG2_RHILO</name>
<dbReference type="InterPro" id="IPR027417">
    <property type="entry name" value="P-loop_NTPase"/>
</dbReference>
<evidence type="ECO:0000256" key="1">
    <source>
        <dbReference type="PIRSR" id="PIRSR007531-1"/>
    </source>
</evidence>
<feature type="binding site" evidence="2">
    <location>
        <begin position="66"/>
        <end position="73"/>
    </location>
    <ligand>
        <name>ATP</name>
        <dbReference type="ChEBI" id="CHEBI:30616"/>
    </ligand>
</feature>
<dbReference type="AlphaFoldDB" id="Q98FG2"/>
<evidence type="ECO:0000256" key="2">
    <source>
        <dbReference type="PIRSR" id="PIRSR007531-2"/>
    </source>
</evidence>
<sequence length="239" mass="25906">MRSGSGSTIVPPPMSSARNCRASAGPVWWCATGSSIRSRIVFLLRVVESCSEAASKVKARIVLLNGVGSAGKSSIARALQTITAAPFLHVQMDSFLEMLPDALQDHADGFSYETVRQDGKPAVVIRAGPVGERTLRGMRHAIAAMAGQGNDLIVDDVLCNGELSDCVDLLSAFDFHLVGVMAPLEVLEAREARRADRLPGLARWQYERVHAGISYDLEVDTSQSTPLECARRIQQRFQL</sequence>
<dbReference type="SUPFAM" id="SSF52540">
    <property type="entry name" value="P-loop containing nucleoside triphosphate hydrolases"/>
    <property type="match status" value="1"/>
</dbReference>
<reference evidence="3 4" key="1">
    <citation type="journal article" date="2000" name="DNA Res.">
        <title>Complete genome structure of the nitrogen-fixing symbiotic bacterium Mesorhizobium loti.</title>
        <authorList>
            <person name="Kaneko T."/>
            <person name="Nakamura Y."/>
            <person name="Sato S."/>
            <person name="Asamizu E."/>
            <person name="Kato T."/>
            <person name="Sasamoto S."/>
            <person name="Watanabe A."/>
            <person name="Idesawa K."/>
            <person name="Ishikawa A."/>
            <person name="Kawashima K."/>
            <person name="Kimura T."/>
            <person name="Kishida Y."/>
            <person name="Kiyokawa C."/>
            <person name="Kohara M."/>
            <person name="Matsumoto M."/>
            <person name="Matsuno A."/>
            <person name="Mochizuki Y."/>
            <person name="Nakayama S."/>
            <person name="Nakazaki N."/>
            <person name="Shimpo S."/>
            <person name="Sugimoto M."/>
            <person name="Takeuchi C."/>
            <person name="Yamada M."/>
            <person name="Tabata S."/>
        </authorList>
    </citation>
    <scope>NUCLEOTIDE SEQUENCE [LARGE SCALE GENOMIC DNA]</scope>
    <source>
        <strain evidence="4">LMG 29417 / CECT 9101 / MAFF 303099</strain>
    </source>
</reference>
<dbReference type="Gene3D" id="3.40.50.300">
    <property type="entry name" value="P-loop containing nucleotide triphosphate hydrolases"/>
    <property type="match status" value="1"/>
</dbReference>